<dbReference type="Proteomes" id="UP000889800">
    <property type="component" value="Chromosome"/>
</dbReference>
<keyword evidence="2" id="KW-1185">Reference proteome</keyword>
<dbReference type="PaxDb" id="1140-Synpcc7942_1430"/>
<proteinExistence type="predicted"/>
<dbReference type="STRING" id="1140.Synpcc7942_1430"/>
<dbReference type="AlphaFoldDB" id="Q31NA9"/>
<dbReference type="HOGENOM" id="CLU_894083_0_0_3"/>
<accession>Q31NA9</accession>
<evidence type="ECO:0000313" key="1">
    <source>
        <dbReference type="EMBL" id="ABB57460.1"/>
    </source>
</evidence>
<dbReference type="EMBL" id="CP000100">
    <property type="protein sequence ID" value="ABB57460.1"/>
    <property type="molecule type" value="Genomic_DNA"/>
</dbReference>
<protein>
    <submittedName>
        <fullName evidence="1">Uncharacterized protein</fullName>
    </submittedName>
</protein>
<dbReference type="BioCyc" id="SYNEL:SYNPCC7942_1430-MONOMER"/>
<dbReference type="KEGG" id="syf:Synpcc7942_1430"/>
<evidence type="ECO:0000313" key="2">
    <source>
        <dbReference type="Proteomes" id="UP000889800"/>
    </source>
</evidence>
<gene>
    <name evidence="1" type="ordered locus">Synpcc7942_1430</name>
</gene>
<sequence>MVEHFPREIESQPVARQQLFPEQSASMTVFEELNEAARTFVGPIFILLPDYYRFPGTPHLHIDLSRAGLLRGSQYHVYHEGNRLLYTSDQRYFGANLRDQRLVAASPHGTCLFVQFSDGRKLNRVLIWICKRRDHPQLASSLRSKKSVGERLRDTQTWQPLKKARDRVVQMSKLNEVLRIEGHIKPTSGSRVCLSLEPILVLQGQTELHHSGRSQVVATGSGACMGTLQAVSRGQSHCQSQGCTLVVGQLRARQASSSKLESHFRVCPRDPSAPEMDYIYGAFGRALLKHRDRYWFSFDPILAGIPMPPDA</sequence>
<name>Q31NA9_SYNE7</name>
<organism evidence="1 2">
    <name type="scientific">Synechococcus elongatus (strain ATCC 33912 / PCC 7942 / FACHB-805)</name>
    <name type="common">Anacystis nidulans R2</name>
    <dbReference type="NCBI Taxonomy" id="1140"/>
    <lineage>
        <taxon>Bacteria</taxon>
        <taxon>Bacillati</taxon>
        <taxon>Cyanobacteriota</taxon>
        <taxon>Cyanophyceae</taxon>
        <taxon>Synechococcales</taxon>
        <taxon>Synechococcaceae</taxon>
        <taxon>Synechococcus</taxon>
    </lineage>
</organism>
<reference evidence="2" key="1">
    <citation type="submission" date="2005-08" db="EMBL/GenBank/DDBJ databases">
        <title>Complete sequence of chromosome 1 of Synechococcus elongatus PCC 7942.</title>
        <authorList>
            <consortium name="US DOE Joint Genome Institute"/>
            <person name="Copeland A."/>
            <person name="Lucas S."/>
            <person name="Lapidus A."/>
            <person name="Barry K."/>
            <person name="Detter J.C."/>
            <person name="Glavina T."/>
            <person name="Hammon N."/>
            <person name="Israni S."/>
            <person name="Pitluck S."/>
            <person name="Schmutz J."/>
            <person name="Larimer F."/>
            <person name="Land M."/>
            <person name="Kyrpides N."/>
            <person name="Lykidis A."/>
            <person name="Richardson P."/>
        </authorList>
    </citation>
    <scope>NUCLEOTIDE SEQUENCE [LARGE SCALE GENOMIC DNA]</scope>
    <source>
        <strain evidence="2">ATCC 33912 / PCC 7942 / FACHB-805</strain>
    </source>
</reference>